<keyword evidence="2" id="KW-1185">Reference proteome</keyword>
<dbReference type="InterPro" id="IPR023393">
    <property type="entry name" value="START-like_dom_sf"/>
</dbReference>
<reference evidence="1 2" key="1">
    <citation type="journal article" date="2012" name="PLoS Pathog.">
        <title>Diverse lifestyles and strategies of plant pathogenesis encoded in the genomes of eighteen Dothideomycetes fungi.</title>
        <authorList>
            <person name="Ohm R.A."/>
            <person name="Feau N."/>
            <person name="Henrissat B."/>
            <person name="Schoch C.L."/>
            <person name="Horwitz B.A."/>
            <person name="Barry K.W."/>
            <person name="Condon B.J."/>
            <person name="Copeland A.C."/>
            <person name="Dhillon B."/>
            <person name="Glaser F."/>
            <person name="Hesse C.N."/>
            <person name="Kosti I."/>
            <person name="LaButti K."/>
            <person name="Lindquist E.A."/>
            <person name="Lucas S."/>
            <person name="Salamov A.A."/>
            <person name="Bradshaw R.E."/>
            <person name="Ciuffetti L."/>
            <person name="Hamelin R.C."/>
            <person name="Kema G.H.J."/>
            <person name="Lawrence C."/>
            <person name="Scott J.A."/>
            <person name="Spatafora J.W."/>
            <person name="Turgeon B.G."/>
            <person name="de Wit P.J.G.M."/>
            <person name="Zhong S."/>
            <person name="Goodwin S.B."/>
            <person name="Grigoriev I.V."/>
        </authorList>
    </citation>
    <scope>NUCLEOTIDE SEQUENCE [LARGE SCALE GENOMIC DNA]</scope>
    <source>
        <strain evidence="2">28A</strain>
    </source>
</reference>
<dbReference type="OrthoDB" id="2586183at2759"/>
<dbReference type="EMBL" id="KB908581">
    <property type="protein sequence ID" value="EOA87585.1"/>
    <property type="molecule type" value="Genomic_DNA"/>
</dbReference>
<accession>R0IRU4</accession>
<proteinExistence type="predicted"/>
<protein>
    <submittedName>
        <fullName evidence="1">Uncharacterized protein</fullName>
    </submittedName>
</protein>
<dbReference type="eggNOG" id="ENOG502S145">
    <property type="taxonomic scope" value="Eukaryota"/>
</dbReference>
<dbReference type="Proteomes" id="UP000016935">
    <property type="component" value="Unassembled WGS sequence"/>
</dbReference>
<dbReference type="GeneID" id="19398117"/>
<gene>
    <name evidence="1" type="ORF">SETTUDRAFT_161119</name>
</gene>
<dbReference type="HOGENOM" id="CLU_108920_1_0_1"/>
<organism evidence="1 2">
    <name type="scientific">Exserohilum turcicum (strain 28A)</name>
    <name type="common">Northern leaf blight fungus</name>
    <name type="synonym">Setosphaeria turcica</name>
    <dbReference type="NCBI Taxonomy" id="671987"/>
    <lineage>
        <taxon>Eukaryota</taxon>
        <taxon>Fungi</taxon>
        <taxon>Dikarya</taxon>
        <taxon>Ascomycota</taxon>
        <taxon>Pezizomycotina</taxon>
        <taxon>Dothideomycetes</taxon>
        <taxon>Pleosporomycetidae</taxon>
        <taxon>Pleosporales</taxon>
        <taxon>Pleosporineae</taxon>
        <taxon>Pleosporaceae</taxon>
        <taxon>Exserohilum</taxon>
    </lineage>
</organism>
<sequence length="171" mass="19575">MNFQSSVIWPPPFLPRITNNFLSNERIAKYITCTQIWSLLANISTWESNNSQFLHKDEVSKFSTFGCRPLACTTQESEAPKSNGRAGRLSWCTKTPDGLEVYHAWLFKDLESQRVRVLTRESQIRAVFKELEAQTPNSMLLGHQDWLDGLITAARVDRRISEKLSNEVADV</sequence>
<evidence type="ECO:0000313" key="1">
    <source>
        <dbReference type="EMBL" id="EOA87585.1"/>
    </source>
</evidence>
<dbReference type="AlphaFoldDB" id="R0IRU4"/>
<reference evidence="1 2" key="2">
    <citation type="journal article" date="2013" name="PLoS Genet.">
        <title>Comparative genome structure, secondary metabolite, and effector coding capacity across Cochliobolus pathogens.</title>
        <authorList>
            <person name="Condon B.J."/>
            <person name="Leng Y."/>
            <person name="Wu D."/>
            <person name="Bushley K.E."/>
            <person name="Ohm R.A."/>
            <person name="Otillar R."/>
            <person name="Martin J."/>
            <person name="Schackwitz W."/>
            <person name="Grimwood J."/>
            <person name="MohdZainudin N."/>
            <person name="Xue C."/>
            <person name="Wang R."/>
            <person name="Manning V.A."/>
            <person name="Dhillon B."/>
            <person name="Tu Z.J."/>
            <person name="Steffenson B.J."/>
            <person name="Salamov A."/>
            <person name="Sun H."/>
            <person name="Lowry S."/>
            <person name="LaButti K."/>
            <person name="Han J."/>
            <person name="Copeland A."/>
            <person name="Lindquist E."/>
            <person name="Barry K."/>
            <person name="Schmutz J."/>
            <person name="Baker S.E."/>
            <person name="Ciuffetti L.M."/>
            <person name="Grigoriev I.V."/>
            <person name="Zhong S."/>
            <person name="Turgeon B.G."/>
        </authorList>
    </citation>
    <scope>NUCLEOTIDE SEQUENCE [LARGE SCALE GENOMIC DNA]</scope>
    <source>
        <strain evidence="2">28A</strain>
    </source>
</reference>
<dbReference type="Gene3D" id="3.30.530.20">
    <property type="match status" value="1"/>
</dbReference>
<name>R0IRU4_EXST2</name>
<evidence type="ECO:0000313" key="2">
    <source>
        <dbReference type="Proteomes" id="UP000016935"/>
    </source>
</evidence>
<dbReference type="RefSeq" id="XP_008024806.1">
    <property type="nucleotide sequence ID" value="XM_008026615.1"/>
</dbReference>